<gene>
    <name evidence="2" type="ORF">JOL62DRAFT_386526</name>
</gene>
<proteinExistence type="predicted"/>
<evidence type="ECO:0000256" key="1">
    <source>
        <dbReference type="SAM" id="MobiDB-lite"/>
    </source>
</evidence>
<dbReference type="Proteomes" id="UP001367316">
    <property type="component" value="Unassembled WGS sequence"/>
</dbReference>
<evidence type="ECO:0000313" key="3">
    <source>
        <dbReference type="Proteomes" id="UP001367316"/>
    </source>
</evidence>
<feature type="region of interest" description="Disordered" evidence="1">
    <location>
        <begin position="100"/>
        <end position="123"/>
    </location>
</feature>
<evidence type="ECO:0000313" key="2">
    <source>
        <dbReference type="EMBL" id="KAK7613629.1"/>
    </source>
</evidence>
<name>A0ABR1NHW0_9PEZI</name>
<reference evidence="2 3" key="1">
    <citation type="submission" date="2024-04" db="EMBL/GenBank/DDBJ databases">
        <title>Phyllosticta paracitricarpa is synonymous to the EU quarantine fungus P. citricarpa based on phylogenomic analyses.</title>
        <authorList>
            <consortium name="Lawrence Berkeley National Laboratory"/>
            <person name="Van ingen-buijs V.A."/>
            <person name="Van westerhoven A.C."/>
            <person name="Haridas S."/>
            <person name="Skiadas P."/>
            <person name="Martin F."/>
            <person name="Groenewald J.Z."/>
            <person name="Crous P.W."/>
            <person name="Seidl M.F."/>
        </authorList>
    </citation>
    <scope>NUCLEOTIDE SEQUENCE [LARGE SCALE GENOMIC DNA]</scope>
    <source>
        <strain evidence="2 3">CBS 141358</strain>
    </source>
</reference>
<sequence length="250" mass="27391">MMMMMMRVPPACPPLIIQYHDVPVVQAPLLVMTGAANDNASLASPGQRLAVSFRFASSRLVSFRAAPPPLARSRPGRTDYIARVRAYLIYLCFPPLPPPPPSPSPSQTVGPGSCIKSTDQRVRASGQAGERAGGCLCASPHHPHYVLARCASSLPTACKHLPNALVGIFEAGPRAWRPCLLGAGCWDPIHRSCCTHARTHARTSHLWISPNLYASYITKRPRGAWETELQVFLIPPTKVHIHQHFCRSVW</sequence>
<keyword evidence="3" id="KW-1185">Reference proteome</keyword>
<organism evidence="2 3">
    <name type="scientific">Phyllosticta paracitricarpa</name>
    <dbReference type="NCBI Taxonomy" id="2016321"/>
    <lineage>
        <taxon>Eukaryota</taxon>
        <taxon>Fungi</taxon>
        <taxon>Dikarya</taxon>
        <taxon>Ascomycota</taxon>
        <taxon>Pezizomycotina</taxon>
        <taxon>Dothideomycetes</taxon>
        <taxon>Dothideomycetes incertae sedis</taxon>
        <taxon>Botryosphaeriales</taxon>
        <taxon>Phyllostictaceae</taxon>
        <taxon>Phyllosticta</taxon>
    </lineage>
</organism>
<comment type="caution">
    <text evidence="2">The sequence shown here is derived from an EMBL/GenBank/DDBJ whole genome shotgun (WGS) entry which is preliminary data.</text>
</comment>
<protein>
    <submittedName>
        <fullName evidence="2">Uncharacterized protein</fullName>
    </submittedName>
</protein>
<dbReference type="EMBL" id="JBBPBF010000006">
    <property type="protein sequence ID" value="KAK7613629.1"/>
    <property type="molecule type" value="Genomic_DNA"/>
</dbReference>
<accession>A0ABR1NHW0</accession>